<evidence type="ECO:0008006" key="4">
    <source>
        <dbReference type="Google" id="ProtNLM"/>
    </source>
</evidence>
<comment type="caution">
    <text evidence="2">The sequence shown here is derived from an EMBL/GenBank/DDBJ whole genome shotgun (WGS) entry which is preliminary data.</text>
</comment>
<keyword evidence="1" id="KW-0472">Membrane</keyword>
<name>A0A4R0JBQ0_9ACTN</name>
<evidence type="ECO:0000313" key="2">
    <source>
        <dbReference type="EMBL" id="TCC44213.1"/>
    </source>
</evidence>
<proteinExistence type="predicted"/>
<dbReference type="OrthoDB" id="5125307at2"/>
<evidence type="ECO:0000256" key="1">
    <source>
        <dbReference type="SAM" id="Phobius"/>
    </source>
</evidence>
<organism evidence="2 3">
    <name type="scientific">Kribbella capetownensis</name>
    <dbReference type="NCBI Taxonomy" id="1572659"/>
    <lineage>
        <taxon>Bacteria</taxon>
        <taxon>Bacillati</taxon>
        <taxon>Actinomycetota</taxon>
        <taxon>Actinomycetes</taxon>
        <taxon>Propionibacteriales</taxon>
        <taxon>Kribbellaceae</taxon>
        <taxon>Kribbella</taxon>
    </lineage>
</organism>
<reference evidence="2 3" key="1">
    <citation type="submission" date="2019-02" db="EMBL/GenBank/DDBJ databases">
        <title>Kribbella capetownensis sp. nov. and Kribbella speibonae sp. nov., isolated from soil.</title>
        <authorList>
            <person name="Curtis S.M."/>
            <person name="Norton I."/>
            <person name="Everest G.J."/>
            <person name="Meyers P.R."/>
        </authorList>
    </citation>
    <scope>NUCLEOTIDE SEQUENCE [LARGE SCALE GENOMIC DNA]</scope>
    <source>
        <strain evidence="2 3">YM53</strain>
    </source>
</reference>
<dbReference type="AlphaFoldDB" id="A0A4R0JBQ0"/>
<dbReference type="Proteomes" id="UP000293342">
    <property type="component" value="Unassembled WGS sequence"/>
</dbReference>
<keyword evidence="3" id="KW-1185">Reference proteome</keyword>
<feature type="transmembrane region" description="Helical" evidence="1">
    <location>
        <begin position="16"/>
        <end position="36"/>
    </location>
</feature>
<protein>
    <recommendedName>
        <fullName evidence="4">DUF5652 domain-containing protein</fullName>
    </recommendedName>
</protein>
<evidence type="ECO:0000313" key="3">
    <source>
        <dbReference type="Proteomes" id="UP000293342"/>
    </source>
</evidence>
<feature type="transmembrane region" description="Helical" evidence="1">
    <location>
        <begin position="48"/>
        <end position="70"/>
    </location>
</feature>
<sequence>MARTTWNDLSSRTRRLIIIGGALDGALKAAALVDLARRPAAEVRGSKVSWAVAITLINSLGAIPIAYFGYGRRPRR</sequence>
<dbReference type="EMBL" id="SJKD01000010">
    <property type="protein sequence ID" value="TCC44213.1"/>
    <property type="molecule type" value="Genomic_DNA"/>
</dbReference>
<keyword evidence="1" id="KW-0812">Transmembrane</keyword>
<keyword evidence="1" id="KW-1133">Transmembrane helix</keyword>
<accession>A0A4R0JBQ0</accession>
<dbReference type="RefSeq" id="WP_131518133.1">
    <property type="nucleotide sequence ID" value="NZ_SJKD01000010.1"/>
</dbReference>
<gene>
    <name evidence="2" type="ORF">E0H75_35725</name>
</gene>